<proteinExistence type="predicted"/>
<dbReference type="RefSeq" id="WP_130417664.1">
    <property type="nucleotide sequence ID" value="NZ_SHKW01000001.1"/>
</dbReference>
<dbReference type="Pfam" id="PF07883">
    <property type="entry name" value="Cupin_2"/>
    <property type="match status" value="1"/>
</dbReference>
<sequence>MDRREFTTLLPALLAGVAALPGKAEGATLPMLESGVFKPGPVSHGAIPKRASRRYAMGMLKAGDIRLEIHETTQEVGAPHEPIESHLHSEIWLVREGTVELTVNGKAQRLNAGEMGLCVAGDKHYIQNVGDTPATYFVVTVGPAE</sequence>
<name>A0A4Q7YRC5_9BACT</name>
<dbReference type="CDD" id="cd02209">
    <property type="entry name" value="cupin_XRE_C"/>
    <property type="match status" value="1"/>
</dbReference>
<accession>A0A4Q7YRC5</accession>
<dbReference type="SUPFAM" id="SSF51182">
    <property type="entry name" value="RmlC-like cupins"/>
    <property type="match status" value="1"/>
</dbReference>
<evidence type="ECO:0000313" key="3">
    <source>
        <dbReference type="Proteomes" id="UP000292958"/>
    </source>
</evidence>
<dbReference type="Gene3D" id="2.60.120.10">
    <property type="entry name" value="Jelly Rolls"/>
    <property type="match status" value="1"/>
</dbReference>
<dbReference type="InterPro" id="IPR013096">
    <property type="entry name" value="Cupin_2"/>
</dbReference>
<evidence type="ECO:0000313" key="2">
    <source>
        <dbReference type="EMBL" id="RZU39463.1"/>
    </source>
</evidence>
<keyword evidence="3" id="KW-1185">Reference proteome</keyword>
<dbReference type="OrthoDB" id="119379at2"/>
<reference evidence="2 3" key="1">
    <citation type="submission" date="2019-02" db="EMBL/GenBank/DDBJ databases">
        <title>Genomic Encyclopedia of Archaeal and Bacterial Type Strains, Phase II (KMG-II): from individual species to whole genera.</title>
        <authorList>
            <person name="Goeker M."/>
        </authorList>
    </citation>
    <scope>NUCLEOTIDE SEQUENCE [LARGE SCALE GENOMIC DNA]</scope>
    <source>
        <strain evidence="2 3">DSM 18101</strain>
    </source>
</reference>
<dbReference type="Proteomes" id="UP000292958">
    <property type="component" value="Unassembled WGS sequence"/>
</dbReference>
<dbReference type="AlphaFoldDB" id="A0A4Q7YRC5"/>
<dbReference type="InterPro" id="IPR011051">
    <property type="entry name" value="RmlC_Cupin_sf"/>
</dbReference>
<dbReference type="EMBL" id="SHKW01000001">
    <property type="protein sequence ID" value="RZU39463.1"/>
    <property type="molecule type" value="Genomic_DNA"/>
</dbReference>
<comment type="caution">
    <text evidence="2">The sequence shown here is derived from an EMBL/GenBank/DDBJ whole genome shotgun (WGS) entry which is preliminary data.</text>
</comment>
<organism evidence="2 3">
    <name type="scientific">Edaphobacter modestus</name>
    <dbReference type="NCBI Taxonomy" id="388466"/>
    <lineage>
        <taxon>Bacteria</taxon>
        <taxon>Pseudomonadati</taxon>
        <taxon>Acidobacteriota</taxon>
        <taxon>Terriglobia</taxon>
        <taxon>Terriglobales</taxon>
        <taxon>Acidobacteriaceae</taxon>
        <taxon>Edaphobacter</taxon>
    </lineage>
</organism>
<evidence type="ECO:0000259" key="1">
    <source>
        <dbReference type="Pfam" id="PF07883"/>
    </source>
</evidence>
<protein>
    <submittedName>
        <fullName evidence="2">Cupin domain</fullName>
    </submittedName>
</protein>
<gene>
    <name evidence="2" type="ORF">BDD14_0848</name>
</gene>
<feature type="domain" description="Cupin type-2" evidence="1">
    <location>
        <begin position="73"/>
        <end position="139"/>
    </location>
</feature>
<dbReference type="InterPro" id="IPR014710">
    <property type="entry name" value="RmlC-like_jellyroll"/>
</dbReference>